<name>M1D9T7_SOLTU</name>
<dbReference type="InParanoid" id="M1D9T7"/>
<sequence length="505" mass="56349">MARLITEECRVLTGSLHTVPEIHRLFKLQKCDWMAQAPRTYSEEIVREFYASYTATLRGSISKRTKPTEQDPFTSTMVPGCLVHISRATISRFLYSPITGYSWSLNITQFDYRWDIMRGSALQRNGEQREAVKLWSAKYIVADGEHAEWVTAPRLGIQKAKLNFVAKFFWLLVRNRVLPTKAKNQLIGDKAVMVVALVAGLEIDFARMLQAEIHEWSFRTSTTYPFPCWIFQLFRDFGVPIWHCDRLIHPIGTMDIGLIRDGANVATPRRESQVEVPPLGADHADTVEQAQGGYPIIQYHTDNVPISSSQVASRAPSSSKSIPPSGAVVVPLTRTEQHIQAVHKRLDPFELRVLARPALDTDLSSIQAELACLRADVNAILEIHADHPDNAPTPDPIRARGERHRSCSLFEVVDDARARKRERKQEEQARRASILDEELRQRSMLKAAAGASSSVPVRIDVSTTDGVVRVVDSTTDGVVLVDAGTTEGDPSVDPIGYGKPDPPAC</sequence>
<dbReference type="EnsemblPlants" id="PGSC0003DMT400085582">
    <property type="protein sequence ID" value="PGSC0003DMT400085582"/>
    <property type="gene ID" value="PGSC0003DMG400035153"/>
</dbReference>
<dbReference type="Gramene" id="PGSC0003DMT400085582">
    <property type="protein sequence ID" value="PGSC0003DMT400085582"/>
    <property type="gene ID" value="PGSC0003DMG400035153"/>
</dbReference>
<dbReference type="PaxDb" id="4113-PGSC0003DMT400085582"/>
<feature type="region of interest" description="Disordered" evidence="1">
    <location>
        <begin position="481"/>
        <end position="505"/>
    </location>
</feature>
<organism evidence="3 4">
    <name type="scientific">Solanum tuberosum</name>
    <name type="common">Potato</name>
    <dbReference type="NCBI Taxonomy" id="4113"/>
    <lineage>
        <taxon>Eukaryota</taxon>
        <taxon>Viridiplantae</taxon>
        <taxon>Streptophyta</taxon>
        <taxon>Embryophyta</taxon>
        <taxon>Tracheophyta</taxon>
        <taxon>Spermatophyta</taxon>
        <taxon>Magnoliopsida</taxon>
        <taxon>eudicotyledons</taxon>
        <taxon>Gunneridae</taxon>
        <taxon>Pentapetalae</taxon>
        <taxon>asterids</taxon>
        <taxon>lamiids</taxon>
        <taxon>Solanales</taxon>
        <taxon>Solanaceae</taxon>
        <taxon>Solanoideae</taxon>
        <taxon>Solaneae</taxon>
        <taxon>Solanum</taxon>
    </lineage>
</organism>
<proteinExistence type="predicted"/>
<evidence type="ECO:0000259" key="2">
    <source>
        <dbReference type="Pfam" id="PF20167"/>
    </source>
</evidence>
<evidence type="ECO:0000313" key="4">
    <source>
        <dbReference type="Proteomes" id="UP000011115"/>
    </source>
</evidence>
<dbReference type="HOGENOM" id="CLU_028647_0_0_1"/>
<dbReference type="InterPro" id="IPR046796">
    <property type="entry name" value="Transposase_32_dom"/>
</dbReference>
<evidence type="ECO:0000313" key="3">
    <source>
        <dbReference type="EnsemblPlants" id="PGSC0003DMT400085582"/>
    </source>
</evidence>
<protein>
    <submittedName>
        <fullName evidence="3">Integrase core domain containing protein</fullName>
    </submittedName>
</protein>
<reference evidence="4" key="1">
    <citation type="journal article" date="2011" name="Nature">
        <title>Genome sequence and analysis of the tuber crop potato.</title>
        <authorList>
            <consortium name="The Potato Genome Sequencing Consortium"/>
        </authorList>
    </citation>
    <scope>NUCLEOTIDE SEQUENCE [LARGE SCALE GENOMIC DNA]</scope>
    <source>
        <strain evidence="4">cv. DM1-3 516 R44</strain>
    </source>
</reference>
<feature type="domain" description="Putative plant transposon protein" evidence="2">
    <location>
        <begin position="30"/>
        <end position="240"/>
    </location>
</feature>
<keyword evidence="4" id="KW-1185">Reference proteome</keyword>
<evidence type="ECO:0000256" key="1">
    <source>
        <dbReference type="SAM" id="MobiDB-lite"/>
    </source>
</evidence>
<dbReference type="AlphaFoldDB" id="M1D9T7"/>
<reference evidence="3" key="2">
    <citation type="submission" date="2015-06" db="UniProtKB">
        <authorList>
            <consortium name="EnsemblPlants"/>
        </authorList>
    </citation>
    <scope>IDENTIFICATION</scope>
    <source>
        <strain evidence="3">DM1-3 516 R44</strain>
    </source>
</reference>
<dbReference type="Pfam" id="PF20167">
    <property type="entry name" value="Transposase_32"/>
    <property type="match status" value="1"/>
</dbReference>
<dbReference type="Proteomes" id="UP000011115">
    <property type="component" value="Unassembled WGS sequence"/>
</dbReference>
<accession>M1D9T7</accession>